<organism evidence="1 2">
    <name type="scientific">Sphingomonas melonis</name>
    <dbReference type="NCBI Taxonomy" id="152682"/>
    <lineage>
        <taxon>Bacteria</taxon>
        <taxon>Pseudomonadati</taxon>
        <taxon>Pseudomonadota</taxon>
        <taxon>Alphaproteobacteria</taxon>
        <taxon>Sphingomonadales</taxon>
        <taxon>Sphingomonadaceae</taxon>
        <taxon>Sphingomonas</taxon>
    </lineage>
</organism>
<evidence type="ECO:0008006" key="3">
    <source>
        <dbReference type="Google" id="ProtNLM"/>
    </source>
</evidence>
<name>A0A7Y9K2Z4_9SPHN</name>
<protein>
    <recommendedName>
        <fullName evidence="3">DUF4148 domain-containing protein</fullName>
    </recommendedName>
</protein>
<keyword evidence="2" id="KW-1185">Reference proteome</keyword>
<dbReference type="AlphaFoldDB" id="A0A7Y9K2Z4"/>
<comment type="caution">
    <text evidence="1">The sequence shown here is derived from an EMBL/GenBank/DDBJ whole genome shotgun (WGS) entry which is preliminary data.</text>
</comment>
<sequence>MLWIAALAPTPALAQAWTTINATPPASAAYQVTKNDDDIRAGRRSGQLSKAEARALRRENARVGALAVTYSKDGTTDSEAAFSQAAAEATHSLIVAKRTQGMK</sequence>
<gene>
    <name evidence="1" type="ORF">HD841_002311</name>
</gene>
<dbReference type="Proteomes" id="UP000517753">
    <property type="component" value="Unassembled WGS sequence"/>
</dbReference>
<dbReference type="EMBL" id="JACCBY010000003">
    <property type="protein sequence ID" value="NYD90514.1"/>
    <property type="molecule type" value="Genomic_DNA"/>
</dbReference>
<evidence type="ECO:0000313" key="2">
    <source>
        <dbReference type="Proteomes" id="UP000517753"/>
    </source>
</evidence>
<evidence type="ECO:0000313" key="1">
    <source>
        <dbReference type="EMBL" id="NYD90514.1"/>
    </source>
</evidence>
<proteinExistence type="predicted"/>
<reference evidence="1 2" key="2">
    <citation type="submission" date="2020-08" db="EMBL/GenBank/DDBJ databases">
        <title>The Agave Microbiome: Exploring the role of microbial communities in plant adaptations to desert environments.</title>
        <authorList>
            <person name="Partida-Martinez L.P."/>
        </authorList>
    </citation>
    <scope>NUCLEOTIDE SEQUENCE [LARGE SCALE GENOMIC DNA]</scope>
    <source>
        <strain evidence="1 2">AS2.3</strain>
    </source>
</reference>
<dbReference type="RefSeq" id="WP_179508997.1">
    <property type="nucleotide sequence ID" value="NZ_JACCBY010000003.1"/>
</dbReference>
<accession>A0A7Y9K2Z4</accession>
<reference evidence="1 2" key="1">
    <citation type="submission" date="2020-07" db="EMBL/GenBank/DDBJ databases">
        <authorList>
            <person name="Partida-Martinez L."/>
            <person name="Huntemann M."/>
            <person name="Clum A."/>
            <person name="Wang J."/>
            <person name="Palaniappan K."/>
            <person name="Ritter S."/>
            <person name="Chen I.-M."/>
            <person name="Stamatis D."/>
            <person name="Reddy T."/>
            <person name="O'Malley R."/>
            <person name="Daum C."/>
            <person name="Shapiro N."/>
            <person name="Ivanova N."/>
            <person name="Kyrpides N."/>
            <person name="Woyke T."/>
        </authorList>
    </citation>
    <scope>NUCLEOTIDE SEQUENCE [LARGE SCALE GENOMIC DNA]</scope>
    <source>
        <strain evidence="1 2">AS2.3</strain>
    </source>
</reference>